<organism evidence="1 2">
    <name type="scientific">Dryococelus australis</name>
    <dbReference type="NCBI Taxonomy" id="614101"/>
    <lineage>
        <taxon>Eukaryota</taxon>
        <taxon>Metazoa</taxon>
        <taxon>Ecdysozoa</taxon>
        <taxon>Arthropoda</taxon>
        <taxon>Hexapoda</taxon>
        <taxon>Insecta</taxon>
        <taxon>Pterygota</taxon>
        <taxon>Neoptera</taxon>
        <taxon>Polyneoptera</taxon>
        <taxon>Phasmatodea</taxon>
        <taxon>Verophasmatodea</taxon>
        <taxon>Anareolatae</taxon>
        <taxon>Phasmatidae</taxon>
        <taxon>Eurycanthinae</taxon>
        <taxon>Dryococelus</taxon>
    </lineage>
</organism>
<evidence type="ECO:0008006" key="3">
    <source>
        <dbReference type="Google" id="ProtNLM"/>
    </source>
</evidence>
<gene>
    <name evidence="1" type="ORF">PR048_021934</name>
</gene>
<keyword evidence="2" id="KW-1185">Reference proteome</keyword>
<dbReference type="Proteomes" id="UP001159363">
    <property type="component" value="Chromosome 7"/>
</dbReference>
<evidence type="ECO:0000313" key="1">
    <source>
        <dbReference type="EMBL" id="KAJ8877479.1"/>
    </source>
</evidence>
<sequence>MHPSTVVGCTADSMALDTHGELSAPDCVNASSSSYSPCCEGRLLWILAVGHNNQWQTRMWYSPTINCINSNETDTKLTKAVDHSLSPLWPPLQIDHEDNVEFHHVRLRGSVLGPLLFTIMVNDTGLVIRGKIRLFADDCVVYAAGGEGEQKFAGEH</sequence>
<name>A0ABQ9GZM2_9NEOP</name>
<proteinExistence type="predicted"/>
<protein>
    <recommendedName>
        <fullName evidence="3">Reverse transcriptase domain-containing protein</fullName>
    </recommendedName>
</protein>
<dbReference type="EMBL" id="JARBHB010000008">
    <property type="protein sequence ID" value="KAJ8877479.1"/>
    <property type="molecule type" value="Genomic_DNA"/>
</dbReference>
<comment type="caution">
    <text evidence="1">The sequence shown here is derived from an EMBL/GenBank/DDBJ whole genome shotgun (WGS) entry which is preliminary data.</text>
</comment>
<reference evidence="1 2" key="1">
    <citation type="submission" date="2023-02" db="EMBL/GenBank/DDBJ databases">
        <title>LHISI_Scaffold_Assembly.</title>
        <authorList>
            <person name="Stuart O.P."/>
            <person name="Cleave R."/>
            <person name="Magrath M.J.L."/>
            <person name="Mikheyev A.S."/>
        </authorList>
    </citation>
    <scope>NUCLEOTIDE SEQUENCE [LARGE SCALE GENOMIC DNA]</scope>
    <source>
        <strain evidence="1">Daus_M_001</strain>
        <tissue evidence="1">Leg muscle</tissue>
    </source>
</reference>
<accession>A0ABQ9GZM2</accession>
<evidence type="ECO:0000313" key="2">
    <source>
        <dbReference type="Proteomes" id="UP001159363"/>
    </source>
</evidence>